<keyword evidence="5" id="KW-0564">Palmitate</keyword>
<proteinExistence type="inferred from homology"/>
<evidence type="ECO:0000313" key="8">
    <source>
        <dbReference type="EMBL" id="CCJ54935.1"/>
    </source>
</evidence>
<dbReference type="RefSeq" id="WP_015064645.1">
    <property type="nucleotide sequence ID" value="NC_019382.1"/>
</dbReference>
<dbReference type="Proteomes" id="UP000007564">
    <property type="component" value="Chromosome"/>
</dbReference>
<evidence type="ECO:0000256" key="4">
    <source>
        <dbReference type="ARBA" id="ARBA00023136"/>
    </source>
</evidence>
<evidence type="ECO:0000256" key="2">
    <source>
        <dbReference type="ARBA" id="ARBA00008973"/>
    </source>
</evidence>
<feature type="signal peptide" evidence="7">
    <location>
        <begin position="1"/>
        <end position="23"/>
    </location>
</feature>
<dbReference type="SUPFAM" id="SSF53850">
    <property type="entry name" value="Periplasmic binding protein-like II"/>
    <property type="match status" value="1"/>
</dbReference>
<keyword evidence="3 7" id="KW-0732">Signal</keyword>
<dbReference type="AlphaFoldDB" id="A0A0C6P966"/>
<protein>
    <submittedName>
        <fullName evidence="8">Putative exported protein</fullName>
    </submittedName>
</protein>
<keyword evidence="4" id="KW-0472">Membrane</keyword>
<dbReference type="HOGENOM" id="CLU_067080_0_0_4"/>
<name>A0A0C6P966_BORBO</name>
<evidence type="ECO:0000256" key="7">
    <source>
        <dbReference type="SAM" id="SignalP"/>
    </source>
</evidence>
<evidence type="ECO:0000256" key="1">
    <source>
        <dbReference type="ARBA" id="ARBA00004635"/>
    </source>
</evidence>
<sequence>MRIHHLVAACAALFSIATAPALAQDAELKVGVTVGPHAQIGEVVKSVAARDGLRVTLVEFSDFIQPNAALDAGELDLNIYQHRPFLDAQNKARGYRLAPVASAVVQQMGVYSRRHQTLDALPQGAKVAIPNDPTNGARALLVLQAAGLIELKPGVTVNASLFDIAANPRNLKFLEIEAAQLPHSLADVDAAAVNSAYAIPAGLSPARDALALESKEAPFAVVVIAAREDNKNDPRIARFIKAYQSEEVKQFVARQFPGAYSTSW</sequence>
<dbReference type="NCBIfam" id="TIGR00363">
    <property type="entry name" value="MetQ/NlpA family lipoprotein"/>
    <property type="match status" value="1"/>
</dbReference>
<comment type="similarity">
    <text evidence="2">Belongs to the NlpA lipoprotein family.</text>
</comment>
<evidence type="ECO:0000256" key="6">
    <source>
        <dbReference type="ARBA" id="ARBA00023288"/>
    </source>
</evidence>
<reference evidence="8 9" key="1">
    <citation type="journal article" date="2012" name="BMC Genomics">
        <title>Comparative genomics of the classical Bordetella subspecies: the evolution and exchange of virulence-associated diversity amongst closely related pathogens.</title>
        <authorList>
            <person name="Park J."/>
            <person name="Zhang Y."/>
            <person name="Buboltz A.M."/>
            <person name="Zhang X."/>
            <person name="Schuster S.C."/>
            <person name="Ahuja U."/>
            <person name="Liu M."/>
            <person name="Miller J.F."/>
            <person name="Sebaihia M."/>
            <person name="Bentley S.D."/>
            <person name="Parkhill J."/>
            <person name="Harvill E.T."/>
        </authorList>
    </citation>
    <scope>NUCLEOTIDE SEQUENCE [LARGE SCALE GENOMIC DNA]</scope>
    <source>
        <strain evidence="8 9">253</strain>
    </source>
</reference>
<keyword evidence="6" id="KW-0449">Lipoprotein</keyword>
<evidence type="ECO:0000256" key="3">
    <source>
        <dbReference type="ARBA" id="ARBA00022729"/>
    </source>
</evidence>
<organism evidence="8 9">
    <name type="scientific">Bordetella bronchiseptica 253</name>
    <dbReference type="NCBI Taxonomy" id="568707"/>
    <lineage>
        <taxon>Bacteria</taxon>
        <taxon>Pseudomonadati</taxon>
        <taxon>Pseudomonadota</taxon>
        <taxon>Betaproteobacteria</taxon>
        <taxon>Burkholderiales</taxon>
        <taxon>Alcaligenaceae</taxon>
        <taxon>Bordetella</taxon>
    </lineage>
</organism>
<accession>A0A0C6P966</accession>
<dbReference type="GO" id="GO:0016020">
    <property type="term" value="C:membrane"/>
    <property type="evidence" value="ECO:0007669"/>
    <property type="project" value="UniProtKB-SubCell"/>
</dbReference>
<evidence type="ECO:0000256" key="5">
    <source>
        <dbReference type="ARBA" id="ARBA00023139"/>
    </source>
</evidence>
<feature type="chain" id="PRO_5002200549" evidence="7">
    <location>
        <begin position="24"/>
        <end position="264"/>
    </location>
</feature>
<dbReference type="PANTHER" id="PTHR30429">
    <property type="entry name" value="D-METHIONINE-BINDING LIPOPROTEIN METQ"/>
    <property type="match status" value="1"/>
</dbReference>
<dbReference type="PIRSF" id="PIRSF002854">
    <property type="entry name" value="MetQ"/>
    <property type="match status" value="1"/>
</dbReference>
<dbReference type="EMBL" id="HE965806">
    <property type="protein sequence ID" value="CCJ54935.1"/>
    <property type="molecule type" value="Genomic_DNA"/>
</dbReference>
<dbReference type="CDD" id="cd13526">
    <property type="entry name" value="PBP2_lipoprotein_MetQ_like"/>
    <property type="match status" value="1"/>
</dbReference>
<dbReference type="KEGG" id="bbh:BN112_3018"/>
<evidence type="ECO:0000313" key="9">
    <source>
        <dbReference type="Proteomes" id="UP000007564"/>
    </source>
</evidence>
<dbReference type="Gene3D" id="3.40.190.10">
    <property type="entry name" value="Periplasmic binding protein-like II"/>
    <property type="match status" value="2"/>
</dbReference>
<dbReference type="Pfam" id="PF03180">
    <property type="entry name" value="Lipoprotein_9"/>
    <property type="match status" value="1"/>
</dbReference>
<dbReference type="OrthoDB" id="9812878at2"/>
<dbReference type="InterPro" id="IPR004872">
    <property type="entry name" value="Lipoprotein_NlpA"/>
</dbReference>
<comment type="subcellular location">
    <subcellularLocation>
        <location evidence="1">Membrane</location>
        <topology evidence="1">Lipid-anchor</topology>
    </subcellularLocation>
</comment>
<gene>
    <name evidence="8" type="ORF">BN112_3018</name>
</gene>
<dbReference type="PANTHER" id="PTHR30429:SF1">
    <property type="entry name" value="D-METHIONINE-BINDING LIPOPROTEIN METQ-RELATED"/>
    <property type="match status" value="1"/>
</dbReference>